<feature type="region of interest" description="Disordered" evidence="1">
    <location>
        <begin position="526"/>
        <end position="645"/>
    </location>
</feature>
<dbReference type="RefSeq" id="XP_020018052.1">
    <property type="nucleotide sequence ID" value="XM_020162463.1"/>
</dbReference>
<dbReference type="GO" id="GO:1901981">
    <property type="term" value="F:phosphatidylinositol phosphate binding"/>
    <property type="evidence" value="ECO:0007669"/>
    <property type="project" value="TreeGrafter"/>
</dbReference>
<evidence type="ECO:0000313" key="3">
    <source>
        <dbReference type="RefSeq" id="XP_020018052.1"/>
    </source>
</evidence>
<dbReference type="InterPro" id="IPR001849">
    <property type="entry name" value="PH_domain"/>
</dbReference>
<feature type="region of interest" description="Disordered" evidence="1">
    <location>
        <begin position="343"/>
        <end position="388"/>
    </location>
</feature>
<accession>A0A8B7UFJ1</accession>
<dbReference type="PANTHER" id="PTHR46882:SF1">
    <property type="entry name" value="PLECKSTRIN HOMOLOGY DOMAIN-CONTAINING FAMILY N MEMBER 1"/>
    <property type="match status" value="1"/>
</dbReference>
<dbReference type="GO" id="GO:0031966">
    <property type="term" value="C:mitochondrial membrane"/>
    <property type="evidence" value="ECO:0007669"/>
    <property type="project" value="TreeGrafter"/>
</dbReference>
<dbReference type="GO" id="GO:0001786">
    <property type="term" value="F:phosphatidylserine binding"/>
    <property type="evidence" value="ECO:0007669"/>
    <property type="project" value="TreeGrafter"/>
</dbReference>
<sequence length="729" mass="78949">MGNNHCVPQTPRRLRASFSRKPSLKGNREDSARKLPSLLGTEARLDSDTAADKIFHYIPGTDIPGLQSQPENLEQPFLSVFKKGRSRMPVRNLGKVVHYAKVQLRFQHSQDISDCYLELFPSHLYFQAHGSEGLTFQGLLPLTELSIYPLEGSREHAFQITGPLPAPLLVLCRSEAELSLWLYHLEKQMALMGGLQRCHSAPPQVTPQVSHGDKLPWALQQRLTQLQRASGRELVGSAICASRVKLQHLPSQEQWDRLLVLYPASLAIFSEEPDGLGFKGELPLSAIHINLEEKEKQIRSFLIEGRLINTIRVVCASYEDYSHWLFCLRTVSCRDGPPLLPSPESFQGFQGPTEVMGGGRGSLSSDGRTSWDSGCPAPHSTRTSHSLLESSVLSTTSCSAQPALDQGNPEYASIGRRRAELRHGKHSQSPRGRTRGEVPGPATPLSLHLDLTKVSGPSLEGSLEAPDQSLDTPHSPLYADPYTPPATSHHKITDVQGLDEFLSAMRISPGLEPSSPFPSVPVSVPVCDSSSGLSSSPGLPGSHLLSKKGAPQSRASQRHRGSIKGQGPRPPDSSKLVSSSPCPGVRRPRPWAQRGLGRGSRDSGGKVDAREYGVGTGQGQRHGVAGQGTSDQGEDGAGPGGKDREGAVRLGGLICPSSQTCVLGFPGCPCQESFTRHPAGVASYRPICDVSLPSPPGECPIWDKVSCPSHQKWSQLRRPETEGGLIQWI</sequence>
<proteinExistence type="predicted"/>
<feature type="region of interest" description="Disordered" evidence="1">
    <location>
        <begin position="420"/>
        <end position="490"/>
    </location>
</feature>
<dbReference type="CDD" id="cd13323">
    <property type="entry name" value="PH_PLEKHN1"/>
    <property type="match status" value="1"/>
</dbReference>
<gene>
    <name evidence="3" type="primary">Plekhn1</name>
</gene>
<feature type="compositionally biased region" description="Basic and acidic residues" evidence="1">
    <location>
        <begin position="599"/>
        <end position="611"/>
    </location>
</feature>
<dbReference type="GO" id="GO:0043065">
    <property type="term" value="P:positive regulation of apoptotic process"/>
    <property type="evidence" value="ECO:0007669"/>
    <property type="project" value="InterPro"/>
</dbReference>
<evidence type="ECO:0000259" key="2">
    <source>
        <dbReference type="SMART" id="SM00233"/>
    </source>
</evidence>
<feature type="domain" description="PH" evidence="2">
    <location>
        <begin position="96"/>
        <end position="192"/>
    </location>
</feature>
<evidence type="ECO:0000256" key="1">
    <source>
        <dbReference type="SAM" id="MobiDB-lite"/>
    </source>
</evidence>
<dbReference type="GO" id="GO:0061158">
    <property type="term" value="P:3'-UTR-mediated mRNA destabilization"/>
    <property type="evidence" value="ECO:0007669"/>
    <property type="project" value="TreeGrafter"/>
</dbReference>
<dbReference type="KEGG" id="ccan:109685574"/>
<feature type="domain" description="PH" evidence="2">
    <location>
        <begin position="238"/>
        <end position="335"/>
    </location>
</feature>
<dbReference type="OrthoDB" id="9936524at2759"/>
<dbReference type="CTD" id="84069"/>
<dbReference type="InterPro" id="IPR011993">
    <property type="entry name" value="PH-like_dom_sf"/>
</dbReference>
<dbReference type="InterPro" id="IPR042835">
    <property type="entry name" value="PLEKHN1"/>
</dbReference>
<dbReference type="SUPFAM" id="SSF50729">
    <property type="entry name" value="PH domain-like"/>
    <property type="match status" value="2"/>
</dbReference>
<feature type="compositionally biased region" description="Low complexity" evidence="1">
    <location>
        <begin position="526"/>
        <end position="544"/>
    </location>
</feature>
<protein>
    <submittedName>
        <fullName evidence="3">Pleckstrin homology domain-containing family N member 1</fullName>
    </submittedName>
</protein>
<organism evidence="3">
    <name type="scientific">Castor canadensis</name>
    <name type="common">American beaver</name>
    <dbReference type="NCBI Taxonomy" id="51338"/>
    <lineage>
        <taxon>Eukaryota</taxon>
        <taxon>Metazoa</taxon>
        <taxon>Chordata</taxon>
        <taxon>Craniata</taxon>
        <taxon>Vertebrata</taxon>
        <taxon>Euteleostomi</taxon>
        <taxon>Mammalia</taxon>
        <taxon>Eutheria</taxon>
        <taxon>Euarchontoglires</taxon>
        <taxon>Glires</taxon>
        <taxon>Rodentia</taxon>
        <taxon>Castorimorpha</taxon>
        <taxon>Castoridae</taxon>
        <taxon>Castor</taxon>
    </lineage>
</organism>
<dbReference type="SMART" id="SM00233">
    <property type="entry name" value="PH"/>
    <property type="match status" value="2"/>
</dbReference>
<dbReference type="GO" id="GO:0001666">
    <property type="term" value="P:response to hypoxia"/>
    <property type="evidence" value="ECO:0007669"/>
    <property type="project" value="TreeGrafter"/>
</dbReference>
<dbReference type="GO" id="GO:0070300">
    <property type="term" value="F:phosphatidic acid binding"/>
    <property type="evidence" value="ECO:0007669"/>
    <property type="project" value="TreeGrafter"/>
</dbReference>
<reference evidence="3" key="1">
    <citation type="submission" date="2025-08" db="UniProtKB">
        <authorList>
            <consortium name="RefSeq"/>
        </authorList>
    </citation>
    <scope>IDENTIFICATION</scope>
    <source>
        <tissue evidence="3">Leukocyte</tissue>
    </source>
</reference>
<dbReference type="GO" id="GO:1901612">
    <property type="term" value="F:cardiolipin binding"/>
    <property type="evidence" value="ECO:0007669"/>
    <property type="project" value="InterPro"/>
</dbReference>
<dbReference type="PANTHER" id="PTHR46882">
    <property type="entry name" value="PLECKSTRIN HOMOLOGY DOMAIN-CONTAINING FAMILY N MEMBER 1"/>
    <property type="match status" value="1"/>
</dbReference>
<dbReference type="InterPro" id="IPR037839">
    <property type="entry name" value="PLEKHN1_PH"/>
</dbReference>
<name>A0A8B7UFJ1_CASCN</name>
<dbReference type="GO" id="GO:0005856">
    <property type="term" value="C:cytoskeleton"/>
    <property type="evidence" value="ECO:0007669"/>
    <property type="project" value="TreeGrafter"/>
</dbReference>
<dbReference type="Gene3D" id="2.30.29.30">
    <property type="entry name" value="Pleckstrin-homology domain (PH domain)/Phosphotyrosine-binding domain (PTB)"/>
    <property type="match status" value="2"/>
</dbReference>
<dbReference type="AlphaFoldDB" id="A0A8B7UFJ1"/>